<gene>
    <name evidence="2" type="ORF">PIB30_066459</name>
</gene>
<reference evidence="2 3" key="1">
    <citation type="journal article" date="2023" name="Plants (Basel)">
        <title>Bridging the Gap: Combining Genomics and Transcriptomics Approaches to Understand Stylosanthes scabra, an Orphan Legume from the Brazilian Caatinga.</title>
        <authorList>
            <person name="Ferreira-Neto J.R.C."/>
            <person name="da Silva M.D."/>
            <person name="Binneck E."/>
            <person name="de Melo N.F."/>
            <person name="da Silva R.H."/>
            <person name="de Melo A.L.T.M."/>
            <person name="Pandolfi V."/>
            <person name="Bustamante F.O."/>
            <person name="Brasileiro-Vidal A.C."/>
            <person name="Benko-Iseppon A.M."/>
        </authorList>
    </citation>
    <scope>NUCLEOTIDE SEQUENCE [LARGE SCALE GENOMIC DNA]</scope>
    <source>
        <tissue evidence="2">Leaves</tissue>
    </source>
</reference>
<evidence type="ECO:0000313" key="3">
    <source>
        <dbReference type="Proteomes" id="UP001341840"/>
    </source>
</evidence>
<sequence>MNDYDEPVLDERTQRYNNALSRYFEAYQVGSESMELTTIVHHGLHKIFSELQEYKEEEKEQAKEKGKTISHEDCTLNEINDLQSPQHLSDDAPRPVRKKQSFVADSSEPILWEPSQI</sequence>
<protein>
    <submittedName>
        <fullName evidence="2">Uncharacterized protein</fullName>
    </submittedName>
</protein>
<dbReference type="EMBL" id="JASCZI010030886">
    <property type="protein sequence ID" value="MED6125203.1"/>
    <property type="molecule type" value="Genomic_DNA"/>
</dbReference>
<feature type="region of interest" description="Disordered" evidence="1">
    <location>
        <begin position="55"/>
        <end position="117"/>
    </location>
</feature>
<feature type="compositionally biased region" description="Polar residues" evidence="1">
    <location>
        <begin position="77"/>
        <end position="87"/>
    </location>
</feature>
<feature type="compositionally biased region" description="Basic and acidic residues" evidence="1">
    <location>
        <begin position="55"/>
        <end position="74"/>
    </location>
</feature>
<comment type="caution">
    <text evidence="2">The sequence shown here is derived from an EMBL/GenBank/DDBJ whole genome shotgun (WGS) entry which is preliminary data.</text>
</comment>
<evidence type="ECO:0000256" key="1">
    <source>
        <dbReference type="SAM" id="MobiDB-lite"/>
    </source>
</evidence>
<accession>A0ABU6RM77</accession>
<proteinExistence type="predicted"/>
<name>A0ABU6RM77_9FABA</name>
<organism evidence="2 3">
    <name type="scientific">Stylosanthes scabra</name>
    <dbReference type="NCBI Taxonomy" id="79078"/>
    <lineage>
        <taxon>Eukaryota</taxon>
        <taxon>Viridiplantae</taxon>
        <taxon>Streptophyta</taxon>
        <taxon>Embryophyta</taxon>
        <taxon>Tracheophyta</taxon>
        <taxon>Spermatophyta</taxon>
        <taxon>Magnoliopsida</taxon>
        <taxon>eudicotyledons</taxon>
        <taxon>Gunneridae</taxon>
        <taxon>Pentapetalae</taxon>
        <taxon>rosids</taxon>
        <taxon>fabids</taxon>
        <taxon>Fabales</taxon>
        <taxon>Fabaceae</taxon>
        <taxon>Papilionoideae</taxon>
        <taxon>50 kb inversion clade</taxon>
        <taxon>dalbergioids sensu lato</taxon>
        <taxon>Dalbergieae</taxon>
        <taxon>Pterocarpus clade</taxon>
        <taxon>Stylosanthes</taxon>
    </lineage>
</organism>
<evidence type="ECO:0000313" key="2">
    <source>
        <dbReference type="EMBL" id="MED6125203.1"/>
    </source>
</evidence>
<keyword evidence="3" id="KW-1185">Reference proteome</keyword>
<dbReference type="Proteomes" id="UP001341840">
    <property type="component" value="Unassembled WGS sequence"/>
</dbReference>